<reference evidence="1 2" key="1">
    <citation type="journal article" date="2020" name="Cell">
        <title>Large-Scale Comparative Analyses of Tick Genomes Elucidate Their Genetic Diversity and Vector Capacities.</title>
        <authorList>
            <consortium name="Tick Genome and Microbiome Consortium (TIGMIC)"/>
            <person name="Jia N."/>
            <person name="Wang J."/>
            <person name="Shi W."/>
            <person name="Du L."/>
            <person name="Sun Y."/>
            <person name="Zhan W."/>
            <person name="Jiang J.F."/>
            <person name="Wang Q."/>
            <person name="Zhang B."/>
            <person name="Ji P."/>
            <person name="Bell-Sakyi L."/>
            <person name="Cui X.M."/>
            <person name="Yuan T.T."/>
            <person name="Jiang B.G."/>
            <person name="Yang W.F."/>
            <person name="Lam T.T."/>
            <person name="Chang Q.C."/>
            <person name="Ding S.J."/>
            <person name="Wang X.J."/>
            <person name="Zhu J.G."/>
            <person name="Ruan X.D."/>
            <person name="Zhao L."/>
            <person name="Wei J.T."/>
            <person name="Ye R.Z."/>
            <person name="Que T.C."/>
            <person name="Du C.H."/>
            <person name="Zhou Y.H."/>
            <person name="Cheng J.X."/>
            <person name="Dai P.F."/>
            <person name="Guo W.B."/>
            <person name="Han X.H."/>
            <person name="Huang E.J."/>
            <person name="Li L.F."/>
            <person name="Wei W."/>
            <person name="Gao Y.C."/>
            <person name="Liu J.Z."/>
            <person name="Shao H.Z."/>
            <person name="Wang X."/>
            <person name="Wang C.C."/>
            <person name="Yang T.C."/>
            <person name="Huo Q.B."/>
            <person name="Li W."/>
            <person name="Chen H.Y."/>
            <person name="Chen S.E."/>
            <person name="Zhou L.G."/>
            <person name="Ni X.B."/>
            <person name="Tian J.H."/>
            <person name="Sheng Y."/>
            <person name="Liu T."/>
            <person name="Pan Y.S."/>
            <person name="Xia L.Y."/>
            <person name="Li J."/>
            <person name="Zhao F."/>
            <person name="Cao W.C."/>
        </authorList>
    </citation>
    <scope>NUCLEOTIDE SEQUENCE [LARGE SCALE GENOMIC DNA]</scope>
    <source>
        <strain evidence="1">HaeL-2018</strain>
    </source>
</reference>
<dbReference type="PANTHER" id="PTHR30575">
    <property type="entry name" value="PEPTIDASE M20"/>
    <property type="match status" value="1"/>
</dbReference>
<dbReference type="EMBL" id="JABSTR010000004">
    <property type="protein sequence ID" value="KAH9368030.1"/>
    <property type="molecule type" value="Genomic_DNA"/>
</dbReference>
<comment type="caution">
    <text evidence="1">The sequence shown here is derived from an EMBL/GenBank/DDBJ whole genome shotgun (WGS) entry which is preliminary data.</text>
</comment>
<dbReference type="Proteomes" id="UP000821853">
    <property type="component" value="Chromosome 2"/>
</dbReference>
<organism evidence="1 2">
    <name type="scientific">Haemaphysalis longicornis</name>
    <name type="common">Bush tick</name>
    <dbReference type="NCBI Taxonomy" id="44386"/>
    <lineage>
        <taxon>Eukaryota</taxon>
        <taxon>Metazoa</taxon>
        <taxon>Ecdysozoa</taxon>
        <taxon>Arthropoda</taxon>
        <taxon>Chelicerata</taxon>
        <taxon>Arachnida</taxon>
        <taxon>Acari</taxon>
        <taxon>Parasitiformes</taxon>
        <taxon>Ixodida</taxon>
        <taxon>Ixodoidea</taxon>
        <taxon>Ixodidae</taxon>
        <taxon>Haemaphysalinae</taxon>
        <taxon>Haemaphysalis</taxon>
    </lineage>
</organism>
<dbReference type="GO" id="GO:0016805">
    <property type="term" value="F:dipeptidase activity"/>
    <property type="evidence" value="ECO:0007669"/>
    <property type="project" value="TreeGrafter"/>
</dbReference>
<proteinExistence type="predicted"/>
<dbReference type="PANTHER" id="PTHR30575:SF0">
    <property type="entry name" value="XAA-ARG DIPEPTIDASE"/>
    <property type="match status" value="1"/>
</dbReference>
<dbReference type="OrthoDB" id="6119954at2759"/>
<name>A0A9J6FPD4_HAELO</name>
<dbReference type="VEuPathDB" id="VectorBase:HLOH_059767"/>
<evidence type="ECO:0000313" key="1">
    <source>
        <dbReference type="EMBL" id="KAH9368030.1"/>
    </source>
</evidence>
<gene>
    <name evidence="1" type="ORF">HPB48_022296</name>
</gene>
<dbReference type="AlphaFoldDB" id="A0A9J6FPD4"/>
<dbReference type="SUPFAM" id="SSF53187">
    <property type="entry name" value="Zn-dependent exopeptidases"/>
    <property type="match status" value="1"/>
</dbReference>
<keyword evidence="2" id="KW-1185">Reference proteome</keyword>
<evidence type="ECO:0000313" key="2">
    <source>
        <dbReference type="Proteomes" id="UP000821853"/>
    </source>
</evidence>
<dbReference type="Gene3D" id="3.40.630.10">
    <property type="entry name" value="Zn peptidases"/>
    <property type="match status" value="1"/>
</dbReference>
<protein>
    <submittedName>
        <fullName evidence="1">Uncharacterized protein</fullName>
    </submittedName>
</protein>
<sequence length="122" mass="14005">MYFCKRKEFKGNLTARCENVRQPEAKCFAFVLNRQKTTLPIMSGLDFTPVVNAVVESHANDLWEISRFLCENPELALEETKAHDKLCEFLVRRGFTVQRQHLLTTAFRAEFRAPGGSDGKHT</sequence>
<dbReference type="InterPro" id="IPR052030">
    <property type="entry name" value="Peptidase_M20/M20A_hydrolases"/>
</dbReference>
<accession>A0A9J6FPD4</accession>